<dbReference type="Gene3D" id="3.20.20.450">
    <property type="entry name" value="EAL domain"/>
    <property type="match status" value="1"/>
</dbReference>
<keyword evidence="7" id="KW-1185">Reference proteome</keyword>
<name>A0A2N5XKC8_9HYPH</name>
<dbReference type="InterPro" id="IPR000700">
    <property type="entry name" value="PAS-assoc_C"/>
</dbReference>
<dbReference type="SUPFAM" id="SSF55785">
    <property type="entry name" value="PYP-like sensor domain (PAS domain)"/>
    <property type="match status" value="2"/>
</dbReference>
<feature type="transmembrane region" description="Helical" evidence="1">
    <location>
        <begin position="12"/>
        <end position="35"/>
    </location>
</feature>
<dbReference type="InterPro" id="IPR001610">
    <property type="entry name" value="PAC"/>
</dbReference>
<dbReference type="InterPro" id="IPR035919">
    <property type="entry name" value="EAL_sf"/>
</dbReference>
<gene>
    <name evidence="6" type="ORF">C0081_21750</name>
</gene>
<feature type="domain" description="EAL" evidence="4">
    <location>
        <begin position="671"/>
        <end position="926"/>
    </location>
</feature>
<dbReference type="Pfam" id="PF13426">
    <property type="entry name" value="PAS_9"/>
    <property type="match status" value="1"/>
</dbReference>
<dbReference type="Gene3D" id="3.30.70.270">
    <property type="match status" value="1"/>
</dbReference>
<dbReference type="SMART" id="SM00052">
    <property type="entry name" value="EAL"/>
    <property type="match status" value="1"/>
</dbReference>
<evidence type="ECO:0000259" key="3">
    <source>
        <dbReference type="PROSITE" id="PS50113"/>
    </source>
</evidence>
<dbReference type="Proteomes" id="UP000234881">
    <property type="component" value="Unassembled WGS sequence"/>
</dbReference>
<dbReference type="Gene3D" id="3.30.450.20">
    <property type="entry name" value="PAS domain"/>
    <property type="match status" value="2"/>
</dbReference>
<dbReference type="CDD" id="cd00130">
    <property type="entry name" value="PAS"/>
    <property type="match status" value="1"/>
</dbReference>
<keyword evidence="1" id="KW-1133">Transmembrane helix</keyword>
<sequence length="954" mass="106908">MLKKTGVSGHKLILFGLFFTTIVGELLLLDITASADHEFVHETLQMASQFFLWCIAGLTVLAYLAHRRANQRLLALIEERDKSRQLSATLKSHKAAIDAHAIVSITDPDSKITYVNENFCNIAQYCGDEMIGKKHTILNSGYHPDSFFEDMYKTVMGGDAWFGDICNRAKDGSHYWVTTTVMPIHDAEGNLTEIVSIRTNITELKKKEEELNKSNQILYSTFDNFPGAISAYDKDLVLQLANPAFYDLLDLPAKDFPVGCNFADIYRHNASSGVYGDGDVEQMVSEAVALAKQFLPHSFERTTPNGQVLEVNGWPLEDGGFVSSHIDVTERHTMIENLRDKNELAEKATLDLQTAQQALSKTHENLLNSVNSMQNGFALWDRQGILQMANLAYRNIYPKLSHVIRPGLRLDNMMRLGCEAGCWSLDGLDVDSWVENYLKDHFEKQEFEYDLILDDGTQLVVSKKHLANGESISTVIDMTVQREREAELRRTRDALEHIAYFDALTTLPNRAHCQQDLEELTKKDGPIERFAVIQIDLDKFKRVNDTMGHAVGDHLLKEMGTRLAFFSSKVANFKPYRWGGDEFIAIVKGDSTLELEGLCQELTDLIAIPVLHGSATLWPTVSLGVAVCPDDGIELEALMIYADLALYKTKEAGRDGYRFFSAEMKEKVDSDIKIETDIRSALSHDQFELYFQPQISSVDESITGIEALVRWNHPTQGLLPPGLFMDIVESNGLAGTLGRVIINKAMEAAKIWSDEGLEFGRLSINISPDHLSKTTFVDDFCDSMTKYGVDPSLLAVELLESIFVSCKDANLKALFTTLAKKGVHVELDDFGTGYASLSHLSCLPVDGIKIDRSFVTDITTSEKKKAIMEVVMSMSRLMQLRVVCEGIETHQELTTVAEISNCSVQGYLVSRPLNMKNITRWIREKRNIGALSTQSSRHRQSLLAKDFKSKKQSV</sequence>
<dbReference type="EMBL" id="PKUQ01000055">
    <property type="protein sequence ID" value="PLW74934.1"/>
    <property type="molecule type" value="Genomic_DNA"/>
</dbReference>
<dbReference type="Pfam" id="PF00563">
    <property type="entry name" value="EAL"/>
    <property type="match status" value="1"/>
</dbReference>
<dbReference type="SMART" id="SM00086">
    <property type="entry name" value="PAC"/>
    <property type="match status" value="1"/>
</dbReference>
<dbReference type="InterPro" id="IPR035965">
    <property type="entry name" value="PAS-like_dom_sf"/>
</dbReference>
<dbReference type="NCBIfam" id="TIGR00229">
    <property type="entry name" value="sensory_box"/>
    <property type="match status" value="1"/>
</dbReference>
<dbReference type="OrthoDB" id="9814202at2"/>
<dbReference type="SUPFAM" id="SSF55073">
    <property type="entry name" value="Nucleotide cyclase"/>
    <property type="match status" value="1"/>
</dbReference>
<keyword evidence="1" id="KW-0472">Membrane</keyword>
<dbReference type="InterPro" id="IPR000160">
    <property type="entry name" value="GGDEF_dom"/>
</dbReference>
<proteinExistence type="predicted"/>
<keyword evidence="1" id="KW-0812">Transmembrane</keyword>
<dbReference type="PROSITE" id="PS50883">
    <property type="entry name" value="EAL"/>
    <property type="match status" value="1"/>
</dbReference>
<dbReference type="SMART" id="SM00091">
    <property type="entry name" value="PAS"/>
    <property type="match status" value="2"/>
</dbReference>
<dbReference type="AlphaFoldDB" id="A0A2N5XKC8"/>
<accession>A0A2N5XKC8</accession>
<evidence type="ECO:0000313" key="7">
    <source>
        <dbReference type="Proteomes" id="UP000234881"/>
    </source>
</evidence>
<evidence type="ECO:0000313" key="6">
    <source>
        <dbReference type="EMBL" id="PLW74934.1"/>
    </source>
</evidence>
<reference evidence="6 7" key="1">
    <citation type="submission" date="2018-01" db="EMBL/GenBank/DDBJ databases">
        <title>The draft genome sequence of Cohaesibacter sp. H1304.</title>
        <authorList>
            <person name="Wang N.-N."/>
            <person name="Du Z.-J."/>
        </authorList>
    </citation>
    <scope>NUCLEOTIDE SEQUENCE [LARGE SCALE GENOMIC DNA]</scope>
    <source>
        <strain evidence="6 7">H1304</strain>
    </source>
</reference>
<dbReference type="Pfam" id="PF00990">
    <property type="entry name" value="GGDEF"/>
    <property type="match status" value="1"/>
</dbReference>
<feature type="domain" description="GGDEF" evidence="5">
    <location>
        <begin position="528"/>
        <end position="662"/>
    </location>
</feature>
<dbReference type="Pfam" id="PF12860">
    <property type="entry name" value="PAS_7"/>
    <property type="match status" value="2"/>
</dbReference>
<dbReference type="RefSeq" id="WP_101535834.1">
    <property type="nucleotide sequence ID" value="NZ_PKUQ01000055.1"/>
</dbReference>
<dbReference type="SUPFAM" id="SSF141868">
    <property type="entry name" value="EAL domain-like"/>
    <property type="match status" value="1"/>
</dbReference>
<dbReference type="InterPro" id="IPR029787">
    <property type="entry name" value="Nucleotide_cyclase"/>
</dbReference>
<evidence type="ECO:0000256" key="1">
    <source>
        <dbReference type="SAM" id="Phobius"/>
    </source>
</evidence>
<dbReference type="SMART" id="SM00267">
    <property type="entry name" value="GGDEF"/>
    <property type="match status" value="1"/>
</dbReference>
<dbReference type="InterPro" id="IPR052155">
    <property type="entry name" value="Biofilm_reg_signaling"/>
</dbReference>
<dbReference type="PROSITE" id="PS50887">
    <property type="entry name" value="GGDEF"/>
    <property type="match status" value="1"/>
</dbReference>
<organism evidence="6 7">
    <name type="scientific">Cohaesibacter celericrescens</name>
    <dbReference type="NCBI Taxonomy" id="2067669"/>
    <lineage>
        <taxon>Bacteria</taxon>
        <taxon>Pseudomonadati</taxon>
        <taxon>Pseudomonadota</taxon>
        <taxon>Alphaproteobacteria</taxon>
        <taxon>Hyphomicrobiales</taxon>
        <taxon>Cohaesibacteraceae</taxon>
    </lineage>
</organism>
<evidence type="ECO:0000259" key="4">
    <source>
        <dbReference type="PROSITE" id="PS50883"/>
    </source>
</evidence>
<dbReference type="PANTHER" id="PTHR44757:SF2">
    <property type="entry name" value="BIOFILM ARCHITECTURE MAINTENANCE PROTEIN MBAA"/>
    <property type="match status" value="1"/>
</dbReference>
<evidence type="ECO:0008006" key="8">
    <source>
        <dbReference type="Google" id="ProtNLM"/>
    </source>
</evidence>
<feature type="domain" description="PAC" evidence="3">
    <location>
        <begin position="161"/>
        <end position="213"/>
    </location>
</feature>
<dbReference type="NCBIfam" id="TIGR00254">
    <property type="entry name" value="GGDEF"/>
    <property type="match status" value="1"/>
</dbReference>
<dbReference type="PROSITE" id="PS50113">
    <property type="entry name" value="PAC"/>
    <property type="match status" value="1"/>
</dbReference>
<dbReference type="PANTHER" id="PTHR44757">
    <property type="entry name" value="DIGUANYLATE CYCLASE DGCP"/>
    <property type="match status" value="1"/>
</dbReference>
<protein>
    <recommendedName>
        <fullName evidence="8">GGDEF domain-containing protein</fullName>
    </recommendedName>
</protein>
<dbReference type="InterPro" id="IPR001633">
    <property type="entry name" value="EAL_dom"/>
</dbReference>
<dbReference type="CDD" id="cd01948">
    <property type="entry name" value="EAL"/>
    <property type="match status" value="1"/>
</dbReference>
<dbReference type="PROSITE" id="PS50112">
    <property type="entry name" value="PAS"/>
    <property type="match status" value="1"/>
</dbReference>
<feature type="domain" description="PAS" evidence="2">
    <location>
        <begin position="103"/>
        <end position="146"/>
    </location>
</feature>
<dbReference type="CDD" id="cd01949">
    <property type="entry name" value="GGDEF"/>
    <property type="match status" value="1"/>
</dbReference>
<evidence type="ECO:0000259" key="5">
    <source>
        <dbReference type="PROSITE" id="PS50887"/>
    </source>
</evidence>
<dbReference type="InterPro" id="IPR043128">
    <property type="entry name" value="Rev_trsase/Diguanyl_cyclase"/>
</dbReference>
<comment type="caution">
    <text evidence="6">The sequence shown here is derived from an EMBL/GenBank/DDBJ whole genome shotgun (WGS) entry which is preliminary data.</text>
</comment>
<evidence type="ECO:0000259" key="2">
    <source>
        <dbReference type="PROSITE" id="PS50112"/>
    </source>
</evidence>
<dbReference type="InterPro" id="IPR000014">
    <property type="entry name" value="PAS"/>
</dbReference>